<dbReference type="Pfam" id="PF13561">
    <property type="entry name" value="adh_short_C2"/>
    <property type="match status" value="1"/>
</dbReference>
<dbReference type="CDD" id="cd05233">
    <property type="entry name" value="SDR_c"/>
    <property type="match status" value="1"/>
</dbReference>
<dbReference type="PRINTS" id="PR00080">
    <property type="entry name" value="SDRFAMILY"/>
</dbReference>
<sequence length="249" mass="25387">MSGGFAGRRIVVAGGAQGIGLASVIRLRAAGAKVAVLDLAGPALALLPADVTVRAADITDTAALGRAGAEIAEALGGVDGLVNSAGIDLVAPLQDITDDAWERIIGVNLTGAMKLARAFEPFLRASGRASIVNLSSGAGLVPLKHRSAYSASKAGLQMFSKSLAMELAEAGIRVNCVCPGAVETPLFRSSIGSDEAEAVARLEAVRARYALQRIADPDEIAAAILWLLSDEASYVTGVALAVDGGRTFH</sequence>
<dbReference type="InterPro" id="IPR020904">
    <property type="entry name" value="Sc_DH/Rdtase_CS"/>
</dbReference>
<dbReference type="PROSITE" id="PS00061">
    <property type="entry name" value="ADH_SHORT"/>
    <property type="match status" value="1"/>
</dbReference>
<accession>A0ABS8CMZ5</accession>
<comment type="similarity">
    <text evidence="1">Belongs to the short-chain dehydrogenases/reductases (SDR) family.</text>
</comment>
<dbReference type="EMBL" id="JACDXX010000010">
    <property type="protein sequence ID" value="MCB5410767.1"/>
    <property type="molecule type" value="Genomic_DNA"/>
</dbReference>
<dbReference type="RefSeq" id="WP_226935955.1">
    <property type="nucleotide sequence ID" value="NZ_JACDXX010000010.1"/>
</dbReference>
<dbReference type="InterPro" id="IPR036291">
    <property type="entry name" value="NAD(P)-bd_dom_sf"/>
</dbReference>
<evidence type="ECO:0000313" key="3">
    <source>
        <dbReference type="EMBL" id="MCB5410767.1"/>
    </source>
</evidence>
<reference evidence="3 4" key="1">
    <citation type="submission" date="2020-07" db="EMBL/GenBank/DDBJ databases">
        <title>Pseudogemmobacter sp. nov., isolated from poultry manure in Taiwan.</title>
        <authorList>
            <person name="Lin S.-Y."/>
            <person name="Tang Y.-S."/>
            <person name="Young C.-C."/>
        </authorList>
    </citation>
    <scope>NUCLEOTIDE SEQUENCE [LARGE SCALE GENOMIC DNA]</scope>
    <source>
        <strain evidence="3 4">CC-YST710</strain>
    </source>
</reference>
<dbReference type="PANTHER" id="PTHR43477:SF1">
    <property type="entry name" value="DIHYDROANTICAPSIN 7-DEHYDROGENASE"/>
    <property type="match status" value="1"/>
</dbReference>
<evidence type="ECO:0000256" key="2">
    <source>
        <dbReference type="ARBA" id="ARBA00023002"/>
    </source>
</evidence>
<proteinExistence type="inferred from homology"/>
<comment type="caution">
    <text evidence="3">The sequence shown here is derived from an EMBL/GenBank/DDBJ whole genome shotgun (WGS) entry which is preliminary data.</text>
</comment>
<keyword evidence="4" id="KW-1185">Reference proteome</keyword>
<dbReference type="PRINTS" id="PR00081">
    <property type="entry name" value="GDHRDH"/>
</dbReference>
<dbReference type="Proteomes" id="UP001198571">
    <property type="component" value="Unassembled WGS sequence"/>
</dbReference>
<dbReference type="InterPro" id="IPR002347">
    <property type="entry name" value="SDR_fam"/>
</dbReference>
<evidence type="ECO:0000256" key="1">
    <source>
        <dbReference type="ARBA" id="ARBA00006484"/>
    </source>
</evidence>
<evidence type="ECO:0000313" key="4">
    <source>
        <dbReference type="Proteomes" id="UP001198571"/>
    </source>
</evidence>
<keyword evidence="2" id="KW-0560">Oxidoreductase</keyword>
<dbReference type="Gene3D" id="3.40.50.720">
    <property type="entry name" value="NAD(P)-binding Rossmann-like Domain"/>
    <property type="match status" value="1"/>
</dbReference>
<dbReference type="InterPro" id="IPR051122">
    <property type="entry name" value="SDR_DHRS6-like"/>
</dbReference>
<name>A0ABS8CMZ5_9RHOB</name>
<organism evidence="3 4">
    <name type="scientific">Pseudogemmobacter faecipullorum</name>
    <dbReference type="NCBI Taxonomy" id="2755041"/>
    <lineage>
        <taxon>Bacteria</taxon>
        <taxon>Pseudomonadati</taxon>
        <taxon>Pseudomonadota</taxon>
        <taxon>Alphaproteobacteria</taxon>
        <taxon>Rhodobacterales</taxon>
        <taxon>Paracoccaceae</taxon>
        <taxon>Pseudogemmobacter</taxon>
    </lineage>
</organism>
<dbReference type="SUPFAM" id="SSF51735">
    <property type="entry name" value="NAD(P)-binding Rossmann-fold domains"/>
    <property type="match status" value="1"/>
</dbReference>
<protein>
    <submittedName>
        <fullName evidence="3">SDR family oxidoreductase</fullName>
    </submittedName>
</protein>
<gene>
    <name evidence="3" type="ORF">H0485_12260</name>
</gene>
<dbReference type="PANTHER" id="PTHR43477">
    <property type="entry name" value="DIHYDROANTICAPSIN 7-DEHYDROGENASE"/>
    <property type="match status" value="1"/>
</dbReference>